<evidence type="ECO:0000313" key="8">
    <source>
        <dbReference type="EMBL" id="GAO43862.1"/>
    </source>
</evidence>
<dbReference type="RefSeq" id="WP_046369685.1">
    <property type="nucleotide sequence ID" value="NZ_BBWV01000002.1"/>
</dbReference>
<dbReference type="InterPro" id="IPR018060">
    <property type="entry name" value="HTH_AraC"/>
</dbReference>
<dbReference type="InterPro" id="IPR018062">
    <property type="entry name" value="HTH_AraC-typ_CS"/>
</dbReference>
<evidence type="ECO:0000259" key="6">
    <source>
        <dbReference type="PROSITE" id="PS01124"/>
    </source>
</evidence>
<dbReference type="PROSITE" id="PS00041">
    <property type="entry name" value="HTH_ARAC_FAMILY_1"/>
    <property type="match status" value="1"/>
</dbReference>
<dbReference type="Gene3D" id="1.10.10.60">
    <property type="entry name" value="Homeodomain-like"/>
    <property type="match status" value="1"/>
</dbReference>
<dbReference type="GO" id="GO:0000155">
    <property type="term" value="F:phosphorelay sensor kinase activity"/>
    <property type="evidence" value="ECO:0007669"/>
    <property type="project" value="TreeGrafter"/>
</dbReference>
<comment type="caution">
    <text evidence="8">The sequence shown here is derived from an EMBL/GenBank/DDBJ whole genome shotgun (WGS) entry which is preliminary data.</text>
</comment>
<dbReference type="PRINTS" id="PR00032">
    <property type="entry name" value="HTHARAC"/>
</dbReference>
<proteinExistence type="predicted"/>
<dbReference type="InterPro" id="IPR009057">
    <property type="entry name" value="Homeodomain-like_sf"/>
</dbReference>
<name>A0A0E9N1G4_9BACT</name>
<dbReference type="CDD" id="cd17574">
    <property type="entry name" value="REC_OmpR"/>
    <property type="match status" value="1"/>
</dbReference>
<feature type="domain" description="Response regulatory" evidence="7">
    <location>
        <begin position="4"/>
        <end position="119"/>
    </location>
</feature>
<dbReference type="FunFam" id="3.40.50.2300:FF:000138">
    <property type="entry name" value="Two-component system sensor histidine kinase/response regulator"/>
    <property type="match status" value="1"/>
</dbReference>
<evidence type="ECO:0000256" key="3">
    <source>
        <dbReference type="ARBA" id="ARBA00023125"/>
    </source>
</evidence>
<dbReference type="Pfam" id="PF00072">
    <property type="entry name" value="Response_reg"/>
    <property type="match status" value="1"/>
</dbReference>
<dbReference type="SUPFAM" id="SSF46689">
    <property type="entry name" value="Homeodomain-like"/>
    <property type="match status" value="1"/>
</dbReference>
<dbReference type="InterPro" id="IPR011006">
    <property type="entry name" value="CheY-like_superfamily"/>
</dbReference>
<gene>
    <name evidence="8" type="ORF">FPE01S_02_09680</name>
</gene>
<dbReference type="SUPFAM" id="SSF52172">
    <property type="entry name" value="CheY-like"/>
    <property type="match status" value="1"/>
</dbReference>
<sequence length="256" mass="29130">MRPTLLIVEDNEEMLDFIAGDLSERYAVQKAANGKEALAILQEQTVHLIISDVMMPEMDGFEFCRLIKSSVDYSHIPVVLLTAKNALQSKIQGLELGADAYIEKPFSPEFLQAQVANLLANRDKLKDYFANSPLVHIRSMAHTKSDEQFLETLRGIIYEHIEEEELDVEMIARKMNMSRPTLYRKIKSLSNLTLHELINLSRLKRAAELLASGDYKIFEVAAMVGFRSQTNFGRSFAKQFGVSPSAYNQQLRQDNR</sequence>
<dbReference type="STRING" id="1220578.FPE01S_02_09680"/>
<dbReference type="PROSITE" id="PS01124">
    <property type="entry name" value="HTH_ARAC_FAMILY_2"/>
    <property type="match status" value="1"/>
</dbReference>
<dbReference type="PANTHER" id="PTHR43547:SF2">
    <property type="entry name" value="HYBRID SIGNAL TRANSDUCTION HISTIDINE KINASE C"/>
    <property type="match status" value="1"/>
</dbReference>
<reference evidence="8 9" key="1">
    <citation type="submission" date="2015-04" db="EMBL/GenBank/DDBJ databases">
        <title>Whole genome shotgun sequence of Flavihumibacter petaseus NBRC 106054.</title>
        <authorList>
            <person name="Miyazawa S."/>
            <person name="Hosoyama A."/>
            <person name="Hashimoto M."/>
            <person name="Noguchi M."/>
            <person name="Tsuchikane K."/>
            <person name="Ohji S."/>
            <person name="Yamazoe A."/>
            <person name="Ichikawa N."/>
            <person name="Kimura A."/>
            <person name="Fujita N."/>
        </authorList>
    </citation>
    <scope>NUCLEOTIDE SEQUENCE [LARGE SCALE GENOMIC DNA]</scope>
    <source>
        <strain evidence="8 9">NBRC 106054</strain>
    </source>
</reference>
<dbReference type="Gene3D" id="3.40.50.2300">
    <property type="match status" value="1"/>
</dbReference>
<keyword evidence="4" id="KW-0804">Transcription</keyword>
<feature type="modified residue" description="4-aspartylphosphate" evidence="5">
    <location>
        <position position="52"/>
    </location>
</feature>
<dbReference type="InterPro" id="IPR020449">
    <property type="entry name" value="Tscrpt_reg_AraC-type_HTH"/>
</dbReference>
<dbReference type="GO" id="GO:0043565">
    <property type="term" value="F:sequence-specific DNA binding"/>
    <property type="evidence" value="ECO:0007669"/>
    <property type="project" value="InterPro"/>
</dbReference>
<dbReference type="InterPro" id="IPR001789">
    <property type="entry name" value="Sig_transdc_resp-reg_receiver"/>
</dbReference>
<organism evidence="8 9">
    <name type="scientific">Flavihumibacter petaseus NBRC 106054</name>
    <dbReference type="NCBI Taxonomy" id="1220578"/>
    <lineage>
        <taxon>Bacteria</taxon>
        <taxon>Pseudomonadati</taxon>
        <taxon>Bacteroidota</taxon>
        <taxon>Chitinophagia</taxon>
        <taxon>Chitinophagales</taxon>
        <taxon>Chitinophagaceae</taxon>
        <taxon>Flavihumibacter</taxon>
    </lineage>
</organism>
<dbReference type="SMART" id="SM00448">
    <property type="entry name" value="REC"/>
    <property type="match status" value="1"/>
</dbReference>
<dbReference type="EMBL" id="BBWV01000002">
    <property type="protein sequence ID" value="GAO43862.1"/>
    <property type="molecule type" value="Genomic_DNA"/>
</dbReference>
<evidence type="ECO:0000313" key="9">
    <source>
        <dbReference type="Proteomes" id="UP000033121"/>
    </source>
</evidence>
<dbReference type="PROSITE" id="PS50110">
    <property type="entry name" value="RESPONSE_REGULATORY"/>
    <property type="match status" value="1"/>
</dbReference>
<protein>
    <submittedName>
        <fullName evidence="8">Putative two-component response regulator</fullName>
    </submittedName>
</protein>
<dbReference type="PANTHER" id="PTHR43547">
    <property type="entry name" value="TWO-COMPONENT HISTIDINE KINASE"/>
    <property type="match status" value="1"/>
</dbReference>
<dbReference type="Pfam" id="PF12833">
    <property type="entry name" value="HTH_18"/>
    <property type="match status" value="1"/>
</dbReference>
<evidence type="ECO:0000256" key="5">
    <source>
        <dbReference type="PROSITE-ProRule" id="PRU00169"/>
    </source>
</evidence>
<evidence type="ECO:0000256" key="2">
    <source>
        <dbReference type="ARBA" id="ARBA00023015"/>
    </source>
</evidence>
<dbReference type="AlphaFoldDB" id="A0A0E9N1G4"/>
<dbReference type="GO" id="GO:0003700">
    <property type="term" value="F:DNA-binding transcription factor activity"/>
    <property type="evidence" value="ECO:0007669"/>
    <property type="project" value="InterPro"/>
</dbReference>
<dbReference type="Proteomes" id="UP000033121">
    <property type="component" value="Unassembled WGS sequence"/>
</dbReference>
<evidence type="ECO:0000259" key="7">
    <source>
        <dbReference type="PROSITE" id="PS50110"/>
    </source>
</evidence>
<keyword evidence="2" id="KW-0805">Transcription regulation</keyword>
<feature type="domain" description="HTH araC/xylS-type" evidence="6">
    <location>
        <begin position="151"/>
        <end position="250"/>
    </location>
</feature>
<dbReference type="SMART" id="SM00342">
    <property type="entry name" value="HTH_ARAC"/>
    <property type="match status" value="1"/>
</dbReference>
<evidence type="ECO:0000256" key="4">
    <source>
        <dbReference type="ARBA" id="ARBA00023163"/>
    </source>
</evidence>
<dbReference type="OrthoDB" id="9809670at2"/>
<keyword evidence="1 5" id="KW-0597">Phosphoprotein</keyword>
<evidence type="ECO:0000256" key="1">
    <source>
        <dbReference type="ARBA" id="ARBA00022553"/>
    </source>
</evidence>
<keyword evidence="3" id="KW-0238">DNA-binding</keyword>
<accession>A0A0E9N1G4</accession>
<keyword evidence="9" id="KW-1185">Reference proteome</keyword>